<dbReference type="AlphaFoldDB" id="A0A0D0D5S4"/>
<organism evidence="2 3">
    <name type="scientific">Paxillus rubicundulus Ve08.2h10</name>
    <dbReference type="NCBI Taxonomy" id="930991"/>
    <lineage>
        <taxon>Eukaryota</taxon>
        <taxon>Fungi</taxon>
        <taxon>Dikarya</taxon>
        <taxon>Basidiomycota</taxon>
        <taxon>Agaricomycotina</taxon>
        <taxon>Agaricomycetes</taxon>
        <taxon>Agaricomycetidae</taxon>
        <taxon>Boletales</taxon>
        <taxon>Paxilineae</taxon>
        <taxon>Paxillaceae</taxon>
        <taxon>Paxillus</taxon>
    </lineage>
</organism>
<dbReference type="Proteomes" id="UP000054538">
    <property type="component" value="Unassembled WGS sequence"/>
</dbReference>
<keyword evidence="3" id="KW-1185">Reference proteome</keyword>
<dbReference type="PANTHER" id="PTHR10622">
    <property type="entry name" value="HET DOMAIN-CONTAINING PROTEIN"/>
    <property type="match status" value="1"/>
</dbReference>
<name>A0A0D0D5S4_9AGAM</name>
<dbReference type="OrthoDB" id="2631455at2759"/>
<dbReference type="PANTHER" id="PTHR10622:SF10">
    <property type="entry name" value="HET DOMAIN-CONTAINING PROTEIN"/>
    <property type="match status" value="1"/>
</dbReference>
<dbReference type="STRING" id="930991.A0A0D0D5S4"/>
<accession>A0A0D0D5S4</accession>
<sequence>MPQFDEDELLVSIRQHCLDYLEYVFNQLPTYLIRISNMTLLSRDEIQEEVRRSFVQSLQIDLEEAKMVKVWGSDEAFVKHCRAYIQGFLKYAIFSHRWGVREPKFREMSSSADGEKTLPDGPGYDKLRKFCEKARDEYGCEYAWSDTCCINKESSSEMDEAIRSMYRWYRDAEVCIVHLAQSSSVEEFSTEPWFKRGWTLQELLAPSRLRFYGTGWTPIRPDEEQDDIYIEGLYCPWPNDKASVFMLDAISEATQIDVRHLRDFDPKSVHVSEKMRWASERKTTRVEDVAYSLLGIFDISLPIAYGEGERAFYRFMEAIAQRSTDPTLFAWTGKPSEHSDALPSSPACYYESRIPVAVPHSPRSAPLESHQGAIIGDPGYTITKLGLRVKLLVVPVTVASDLSRCVLTPIDAALAQPLTALWQRGVIDLNHRYELGIVNYAKMDATRGQLRAGHAYFCVLLRRLQVELEDGDVDVRMKIPTDNLLSIHTTVGFTGQLATICLLH</sequence>
<dbReference type="EMBL" id="KN826418">
    <property type="protein sequence ID" value="KIK78961.1"/>
    <property type="molecule type" value="Genomic_DNA"/>
</dbReference>
<reference evidence="3" key="2">
    <citation type="submission" date="2015-01" db="EMBL/GenBank/DDBJ databases">
        <title>Evolutionary Origins and Diversification of the Mycorrhizal Mutualists.</title>
        <authorList>
            <consortium name="DOE Joint Genome Institute"/>
            <consortium name="Mycorrhizal Genomics Consortium"/>
            <person name="Kohler A."/>
            <person name="Kuo A."/>
            <person name="Nagy L.G."/>
            <person name="Floudas D."/>
            <person name="Copeland A."/>
            <person name="Barry K.W."/>
            <person name="Cichocki N."/>
            <person name="Veneault-Fourrey C."/>
            <person name="LaButti K."/>
            <person name="Lindquist E.A."/>
            <person name="Lipzen A."/>
            <person name="Lundell T."/>
            <person name="Morin E."/>
            <person name="Murat C."/>
            <person name="Riley R."/>
            <person name="Ohm R."/>
            <person name="Sun H."/>
            <person name="Tunlid A."/>
            <person name="Henrissat B."/>
            <person name="Grigoriev I.V."/>
            <person name="Hibbett D.S."/>
            <person name="Martin F."/>
        </authorList>
    </citation>
    <scope>NUCLEOTIDE SEQUENCE [LARGE SCALE GENOMIC DNA]</scope>
    <source>
        <strain evidence="3">Ve08.2h10</strain>
    </source>
</reference>
<dbReference type="Pfam" id="PF06985">
    <property type="entry name" value="HET"/>
    <property type="match status" value="1"/>
</dbReference>
<protein>
    <recommendedName>
        <fullName evidence="1">Heterokaryon incompatibility domain-containing protein</fullName>
    </recommendedName>
</protein>
<dbReference type="InterPro" id="IPR010730">
    <property type="entry name" value="HET"/>
</dbReference>
<reference evidence="2 3" key="1">
    <citation type="submission" date="2014-04" db="EMBL/GenBank/DDBJ databases">
        <authorList>
            <consortium name="DOE Joint Genome Institute"/>
            <person name="Kuo A."/>
            <person name="Kohler A."/>
            <person name="Jargeat P."/>
            <person name="Nagy L.G."/>
            <person name="Floudas D."/>
            <person name="Copeland A."/>
            <person name="Barry K.W."/>
            <person name="Cichocki N."/>
            <person name="Veneault-Fourrey C."/>
            <person name="LaButti K."/>
            <person name="Lindquist E.A."/>
            <person name="Lipzen A."/>
            <person name="Lundell T."/>
            <person name="Morin E."/>
            <person name="Murat C."/>
            <person name="Sun H."/>
            <person name="Tunlid A."/>
            <person name="Henrissat B."/>
            <person name="Grigoriev I.V."/>
            <person name="Hibbett D.S."/>
            <person name="Martin F."/>
            <person name="Nordberg H.P."/>
            <person name="Cantor M.N."/>
            <person name="Hua S.X."/>
        </authorList>
    </citation>
    <scope>NUCLEOTIDE SEQUENCE [LARGE SCALE GENOMIC DNA]</scope>
    <source>
        <strain evidence="2 3">Ve08.2h10</strain>
    </source>
</reference>
<evidence type="ECO:0000313" key="3">
    <source>
        <dbReference type="Proteomes" id="UP000054538"/>
    </source>
</evidence>
<evidence type="ECO:0000259" key="1">
    <source>
        <dbReference type="Pfam" id="PF06985"/>
    </source>
</evidence>
<dbReference type="InParanoid" id="A0A0D0D5S4"/>
<gene>
    <name evidence="2" type="ORF">PAXRUDRAFT_834331</name>
</gene>
<evidence type="ECO:0000313" key="2">
    <source>
        <dbReference type="EMBL" id="KIK78961.1"/>
    </source>
</evidence>
<dbReference type="HOGENOM" id="CLU_000288_138_1_1"/>
<proteinExistence type="predicted"/>
<feature type="domain" description="Heterokaryon incompatibility" evidence="1">
    <location>
        <begin position="91"/>
        <end position="184"/>
    </location>
</feature>